<dbReference type="Proteomes" id="UP001164745">
    <property type="component" value="Chromosome"/>
</dbReference>
<dbReference type="EC" id="2.7.1.33" evidence="6 16"/>
<comment type="pathway">
    <text evidence="4 16">Cofactor biosynthesis; coenzyme A biosynthesis; CoA from (R)-pantothenate: step 1/5.</text>
</comment>
<dbReference type="Gene3D" id="3.30.420.40">
    <property type="match status" value="2"/>
</dbReference>
<evidence type="ECO:0000256" key="15">
    <source>
        <dbReference type="ARBA" id="ARBA00040883"/>
    </source>
</evidence>
<evidence type="ECO:0000256" key="14">
    <source>
        <dbReference type="ARBA" id="ARBA00038036"/>
    </source>
</evidence>
<reference evidence="17" key="1">
    <citation type="submission" date="2022-12" db="EMBL/GenBank/DDBJ databases">
        <authorList>
            <person name="Bing R.G."/>
            <person name="Willard D.J."/>
            <person name="Manesh M.J.H."/>
            <person name="Laemthong T."/>
            <person name="Crosby J.R."/>
            <person name="Kelly R.M."/>
        </authorList>
    </citation>
    <scope>NUCLEOTIDE SEQUENCE</scope>
    <source>
        <strain evidence="17">DSM 8991</strain>
    </source>
</reference>
<evidence type="ECO:0000256" key="1">
    <source>
        <dbReference type="ARBA" id="ARBA00001206"/>
    </source>
</evidence>
<evidence type="ECO:0000256" key="2">
    <source>
        <dbReference type="ARBA" id="ARBA00001958"/>
    </source>
</evidence>
<protein>
    <recommendedName>
        <fullName evidence="15 16">Type III pantothenate kinase</fullName>
        <ecNumber evidence="6 16">2.7.1.33</ecNumber>
    </recommendedName>
    <alternativeName>
        <fullName evidence="16">PanK-III</fullName>
    </alternativeName>
    <alternativeName>
        <fullName evidence="16">Pantothenic acid kinase</fullName>
    </alternativeName>
</protein>
<dbReference type="InterPro" id="IPR004619">
    <property type="entry name" value="Type_III_PanK"/>
</dbReference>
<keyword evidence="11 16" id="KW-0067">ATP-binding</keyword>
<evidence type="ECO:0000256" key="11">
    <source>
        <dbReference type="ARBA" id="ARBA00022840"/>
    </source>
</evidence>
<dbReference type="GO" id="GO:0004594">
    <property type="term" value="F:pantothenate kinase activity"/>
    <property type="evidence" value="ECO:0007669"/>
    <property type="project" value="UniProtKB-EC"/>
</dbReference>
<organism evidence="17 18">
    <name type="scientific">Caldicellulosiruptor naganoensis</name>
    <dbReference type="NCBI Taxonomy" id="29324"/>
    <lineage>
        <taxon>Bacteria</taxon>
        <taxon>Bacillati</taxon>
        <taxon>Bacillota</taxon>
        <taxon>Bacillota incertae sedis</taxon>
        <taxon>Caldicellulosiruptorales</taxon>
        <taxon>Caldicellulosiruptoraceae</taxon>
        <taxon>Caldicellulosiruptor</taxon>
    </lineage>
</organism>
<feature type="active site" description="Proton acceptor" evidence="16">
    <location>
        <position position="113"/>
    </location>
</feature>
<evidence type="ECO:0000256" key="8">
    <source>
        <dbReference type="ARBA" id="ARBA00022679"/>
    </source>
</evidence>
<proteinExistence type="inferred from homology"/>
<comment type="function">
    <text evidence="16">Catalyzes the phosphorylation of pantothenate (Pan), the first step in CoA biosynthesis.</text>
</comment>
<dbReference type="InterPro" id="IPR043129">
    <property type="entry name" value="ATPase_NBD"/>
</dbReference>
<sequence>MVKDKLLVVDIGNTNIVFGVYKGKDLLASYRMKTDKEKAADEFGILMTQMLSYNGISPQDIMDVIISSVVPPIMYSFERAIQKYFGCTPIVVGPGIKTGLNIKTENPKEVGSDRIVNAVAVNELYGGPAVIIDFGTATTFCALSSKSEYLGGAIAPGIKISAEALFSHASRLHRIELQKPPTVIGKNTVHAMQSGIIYGYVGLVDYMVNKIKEEMNEKDAKVVATGGLARLIAQESKTIQIVNPTLTLEGLRIIYYKNKQLNI</sequence>
<dbReference type="HAMAP" id="MF_01274">
    <property type="entry name" value="Pantothen_kinase_3"/>
    <property type="match status" value="1"/>
</dbReference>
<keyword evidence="12 16" id="KW-0630">Potassium</keyword>
<evidence type="ECO:0000313" key="18">
    <source>
        <dbReference type="Proteomes" id="UP001164745"/>
    </source>
</evidence>
<comment type="catalytic activity">
    <reaction evidence="1 16">
        <text>(R)-pantothenate + ATP = (R)-4'-phosphopantothenate + ADP + H(+)</text>
        <dbReference type="Rhea" id="RHEA:16373"/>
        <dbReference type="ChEBI" id="CHEBI:10986"/>
        <dbReference type="ChEBI" id="CHEBI:15378"/>
        <dbReference type="ChEBI" id="CHEBI:29032"/>
        <dbReference type="ChEBI" id="CHEBI:30616"/>
        <dbReference type="ChEBI" id="CHEBI:456216"/>
        <dbReference type="EC" id="2.7.1.33"/>
    </reaction>
</comment>
<keyword evidence="7 16" id="KW-0963">Cytoplasm</keyword>
<feature type="binding site" evidence="16">
    <location>
        <begin position="111"/>
        <end position="114"/>
    </location>
    <ligand>
        <name>substrate</name>
    </ligand>
</feature>
<evidence type="ECO:0000256" key="16">
    <source>
        <dbReference type="HAMAP-Rule" id="MF_01274"/>
    </source>
</evidence>
<dbReference type="Pfam" id="PF03309">
    <property type="entry name" value="Pan_kinase"/>
    <property type="match status" value="1"/>
</dbReference>
<evidence type="ECO:0000256" key="7">
    <source>
        <dbReference type="ARBA" id="ARBA00022490"/>
    </source>
</evidence>
<feature type="binding site" evidence="16">
    <location>
        <position position="136"/>
    </location>
    <ligand>
        <name>ATP</name>
        <dbReference type="ChEBI" id="CHEBI:30616"/>
    </ligand>
</feature>
<keyword evidence="8 16" id="KW-0808">Transferase</keyword>
<dbReference type="NCBIfam" id="NF009848">
    <property type="entry name" value="PRK13318.1-6"/>
    <property type="match status" value="1"/>
</dbReference>
<evidence type="ECO:0000256" key="13">
    <source>
        <dbReference type="ARBA" id="ARBA00022993"/>
    </source>
</evidence>
<dbReference type="EMBL" id="CP113864">
    <property type="protein sequence ID" value="WAM31250.1"/>
    <property type="molecule type" value="Genomic_DNA"/>
</dbReference>
<comment type="cofactor">
    <cofactor evidence="2">
        <name>K(+)</name>
        <dbReference type="ChEBI" id="CHEBI:29103"/>
    </cofactor>
</comment>
<evidence type="ECO:0000256" key="10">
    <source>
        <dbReference type="ARBA" id="ARBA00022777"/>
    </source>
</evidence>
<evidence type="ECO:0000256" key="3">
    <source>
        <dbReference type="ARBA" id="ARBA00004496"/>
    </source>
</evidence>
<dbReference type="NCBIfam" id="NF009855">
    <property type="entry name" value="PRK13321.1"/>
    <property type="match status" value="1"/>
</dbReference>
<dbReference type="PANTHER" id="PTHR34265:SF1">
    <property type="entry name" value="TYPE III PANTOTHENATE KINASE"/>
    <property type="match status" value="1"/>
</dbReference>
<keyword evidence="13 16" id="KW-0173">Coenzyme A biosynthesis</keyword>
<evidence type="ECO:0000256" key="5">
    <source>
        <dbReference type="ARBA" id="ARBA00011738"/>
    </source>
</evidence>
<evidence type="ECO:0000256" key="12">
    <source>
        <dbReference type="ARBA" id="ARBA00022958"/>
    </source>
</evidence>
<name>A0ABY7BFK3_9FIRM</name>
<evidence type="ECO:0000313" key="17">
    <source>
        <dbReference type="EMBL" id="WAM31250.1"/>
    </source>
</evidence>
<comment type="cofactor">
    <cofactor evidence="16">
        <name>NH4(+)</name>
        <dbReference type="ChEBI" id="CHEBI:28938"/>
    </cofactor>
    <cofactor evidence="16">
        <name>K(+)</name>
        <dbReference type="ChEBI" id="CHEBI:29103"/>
    </cofactor>
    <text evidence="16">A monovalent cation. Ammonium or potassium.</text>
</comment>
<dbReference type="PANTHER" id="PTHR34265">
    <property type="entry name" value="TYPE III PANTOTHENATE KINASE"/>
    <property type="match status" value="1"/>
</dbReference>
<dbReference type="NCBIfam" id="TIGR00671">
    <property type="entry name" value="baf"/>
    <property type="match status" value="1"/>
</dbReference>
<keyword evidence="16" id="KW-0479">Metal-binding</keyword>
<dbReference type="CDD" id="cd24015">
    <property type="entry name" value="ASKHA_NBD_PanK-III"/>
    <property type="match status" value="1"/>
</dbReference>
<comment type="caution">
    <text evidence="16">Lacks conserved residue(s) required for the propagation of feature annotation.</text>
</comment>
<feature type="binding site" evidence="16">
    <location>
        <position position="188"/>
    </location>
    <ligand>
        <name>substrate</name>
    </ligand>
</feature>
<keyword evidence="9 16" id="KW-0547">Nucleotide-binding</keyword>
<dbReference type="SUPFAM" id="SSF53067">
    <property type="entry name" value="Actin-like ATPase domain"/>
    <property type="match status" value="2"/>
</dbReference>
<keyword evidence="10 16" id="KW-0418">Kinase</keyword>
<comment type="subcellular location">
    <subcellularLocation>
        <location evidence="3 16">Cytoplasm</location>
    </subcellularLocation>
</comment>
<keyword evidence="18" id="KW-1185">Reference proteome</keyword>
<feature type="binding site" evidence="16">
    <location>
        <position position="133"/>
    </location>
    <ligand>
        <name>K(+)</name>
        <dbReference type="ChEBI" id="CHEBI:29103"/>
    </ligand>
</feature>
<dbReference type="RefSeq" id="WP_045166281.1">
    <property type="nucleotide sequence ID" value="NZ_CP113864.1"/>
</dbReference>
<accession>A0ABY7BFK3</accession>
<dbReference type="NCBIfam" id="NF009847">
    <property type="entry name" value="PRK13318.1-5"/>
    <property type="match status" value="1"/>
</dbReference>
<evidence type="ECO:0000256" key="4">
    <source>
        <dbReference type="ARBA" id="ARBA00005225"/>
    </source>
</evidence>
<comment type="similarity">
    <text evidence="14 16">Belongs to the type III pantothenate kinase family.</text>
</comment>
<feature type="binding site" evidence="16">
    <location>
        <begin position="10"/>
        <end position="17"/>
    </location>
    <ligand>
        <name>ATP</name>
        <dbReference type="ChEBI" id="CHEBI:30616"/>
    </ligand>
</feature>
<comment type="subunit">
    <text evidence="5 16">Homodimer.</text>
</comment>
<gene>
    <name evidence="16" type="primary">coaX</name>
    <name evidence="17" type="ORF">OTJ99_002086</name>
</gene>
<evidence type="ECO:0000256" key="6">
    <source>
        <dbReference type="ARBA" id="ARBA00012102"/>
    </source>
</evidence>
<evidence type="ECO:0000256" key="9">
    <source>
        <dbReference type="ARBA" id="ARBA00022741"/>
    </source>
</evidence>